<dbReference type="InterPro" id="IPR056884">
    <property type="entry name" value="NPHP3-like_N"/>
</dbReference>
<accession>A0ABV9W2E4</accession>
<feature type="domain" description="Nephrocystin 3-like N-terminal" evidence="2">
    <location>
        <begin position="279"/>
        <end position="419"/>
    </location>
</feature>
<dbReference type="Gene3D" id="1.25.40.10">
    <property type="entry name" value="Tetratricopeptide repeat domain"/>
    <property type="match status" value="1"/>
</dbReference>
<sequence>MTHHDSHWPLRGGVQPGRIAEVICDLPDRPGVRGSGYRVTGTSVLTAAHVVTAAGTRISVRCDAGTPAEWTAQAGIVWCDEAADVAVLGFDPPPAAAHVTPCRFGTLPDRQMVLPVNAAGFPRWKIRTGPDGRVFRDLHDAHGTVAVLSNRRSGTLEITVEPPGAEPEHGRSPWEAMSGAAVWAGDRIIGVVTLQHPREGPARLTATRIDTCLGARARPGLGALLGLADGAGPDTVTPPGAPAPRSAYLETVRDIAPAGGLLDRADELNLMARFCAGAEQYLWWRAEPWTGKSALLSTFVLDPPDGVEVVSFFVTARLAAQSDSTAFTDALLDQLAALLGESVPPSLTGHARERHRATLLRTAADRAQQEGRQLVLVVDGLDEDRGAGIGSGLPSIASLLPRATVNGTPDAVKVIVASRPDPPIPHDVPAGHPLRIVPPHTLHRSPHAGQTARRAGEELDGLLVGGAAGREVIGVLAACGGGLTLTDLEEVLDRPPYELEQLLTGVGGRTVAARRDTTGQTAQQVYLFTHETLRVHAVRRLGPALLERHRQRIHAWAQGYEDRGWPDDTPRYLFRGYPLMVQEQADTARLVRLATDVARHDRMLSLTGGDAAALAELKSAQTLVMAADEPDLLQLARIAMHRDDLADRNAFIPVDLPAVWAVLGQPARAEGLARGITDQIRQTEALWRMLAAAGTTDEAGLAEEIEQAVEAIVRTISDPERQVSALARLAGATATAGNIQRARALSTAAETAARSIREPYQQAQALLHLVEAFAAAADIERAQDAARLISDPDRRARALAEVVETLLDAGSLDEAMTLAHDLRDTHWRSVALARVAQAMVIADRTGEAQELAMASWRLARTVREPERQGPTLHDLAATMTMYGDPRRAQAIVRGAVGNQSGAYLRYARGFATRGAADRAAEAFRHARANGDPMPSGWWQRPAAEFADDARLLVAIDADGAPHDLSEVIVSAERGILWRMKPEELAAAKARLAAAAAALGEVEHTARLVAAAEEAVKTIGSEPGRQRIIAECAVAACAAGQYPTAERLVALIADPQQQVQVMARLALAAAADDPEWATAMAVATERTARMIAPADDRVRTIAALLRAASVAAVPGLMVPVAAAARRLVAGIVDPRHRDAAVDMLVTALAATDQDESEAISILLSRDDDPQQRLRLLLGLGQAAVASGDLPRATRHIEELAVLVDAQPHGPAKTVVQIELCRLHAAAGDADRAVRLAGTLNGTDARHRGLTEAAAGVAATGDEDRAEALARSIGEPGDDDQNVALARVAKSLAAAGRLNAAIRIVEGLRQSGWLAISVADLVARRPVPVADGIRDDSLSTTIVGGTDESVAGKALVAARKGDHESAGQALRSADRHLNAIAGMEHLWSTAGVFAETALLLGDRRRAVQLVQRITGEQRRSQVVAAIIRRFAQDHAGQLDDAEAFALAAVHPDQLPLVLVTMAEVADPRRARRLVAQLWCTESWVTPLSGLANVDPALLVSVVDEWTTRMVARGV</sequence>
<evidence type="ECO:0000256" key="1">
    <source>
        <dbReference type="ARBA" id="ARBA00022737"/>
    </source>
</evidence>
<dbReference type="RefSeq" id="WP_380121298.1">
    <property type="nucleotide sequence ID" value="NZ_JBHSIU010000046.1"/>
</dbReference>
<dbReference type="Gene3D" id="2.40.10.120">
    <property type="match status" value="1"/>
</dbReference>
<protein>
    <recommendedName>
        <fullName evidence="2">Nephrocystin 3-like N-terminal domain-containing protein</fullName>
    </recommendedName>
</protein>
<evidence type="ECO:0000259" key="2">
    <source>
        <dbReference type="Pfam" id="PF24883"/>
    </source>
</evidence>
<dbReference type="SUPFAM" id="SSF50494">
    <property type="entry name" value="Trypsin-like serine proteases"/>
    <property type="match status" value="1"/>
</dbReference>
<comment type="caution">
    <text evidence="3">The sequence shown here is derived from an EMBL/GenBank/DDBJ whole genome shotgun (WGS) entry which is preliminary data.</text>
</comment>
<proteinExistence type="predicted"/>
<dbReference type="InterPro" id="IPR011990">
    <property type="entry name" value="TPR-like_helical_dom_sf"/>
</dbReference>
<keyword evidence="1" id="KW-0677">Repeat</keyword>
<dbReference type="Pfam" id="PF24883">
    <property type="entry name" value="NPHP3_N"/>
    <property type="match status" value="1"/>
</dbReference>
<organism evidence="3 4">
    <name type="scientific">Dactylosporangium cerinum</name>
    <dbReference type="NCBI Taxonomy" id="1434730"/>
    <lineage>
        <taxon>Bacteria</taxon>
        <taxon>Bacillati</taxon>
        <taxon>Actinomycetota</taxon>
        <taxon>Actinomycetes</taxon>
        <taxon>Micromonosporales</taxon>
        <taxon>Micromonosporaceae</taxon>
        <taxon>Dactylosporangium</taxon>
    </lineage>
</organism>
<name>A0ABV9W2E4_9ACTN</name>
<dbReference type="Proteomes" id="UP001595912">
    <property type="component" value="Unassembled WGS sequence"/>
</dbReference>
<dbReference type="InterPro" id="IPR009003">
    <property type="entry name" value="Peptidase_S1_PA"/>
</dbReference>
<evidence type="ECO:0000313" key="4">
    <source>
        <dbReference type="Proteomes" id="UP001595912"/>
    </source>
</evidence>
<gene>
    <name evidence="3" type="ORF">ACFPIJ_34015</name>
</gene>
<dbReference type="EMBL" id="JBHSIU010000046">
    <property type="protein sequence ID" value="MFC5002832.1"/>
    <property type="molecule type" value="Genomic_DNA"/>
</dbReference>
<reference evidence="4" key="1">
    <citation type="journal article" date="2019" name="Int. J. Syst. Evol. Microbiol.">
        <title>The Global Catalogue of Microorganisms (GCM) 10K type strain sequencing project: providing services to taxonomists for standard genome sequencing and annotation.</title>
        <authorList>
            <consortium name="The Broad Institute Genomics Platform"/>
            <consortium name="The Broad Institute Genome Sequencing Center for Infectious Disease"/>
            <person name="Wu L."/>
            <person name="Ma J."/>
        </authorList>
    </citation>
    <scope>NUCLEOTIDE SEQUENCE [LARGE SCALE GENOMIC DNA]</scope>
    <source>
        <strain evidence="4">CGMCC 4.7152</strain>
    </source>
</reference>
<evidence type="ECO:0000313" key="3">
    <source>
        <dbReference type="EMBL" id="MFC5002832.1"/>
    </source>
</evidence>
<keyword evidence="4" id="KW-1185">Reference proteome</keyword>